<gene>
    <name evidence="1" type="ORF">CIB84_009844</name>
</gene>
<proteinExistence type="predicted"/>
<comment type="caution">
    <text evidence="1">The sequence shown here is derived from an EMBL/GenBank/DDBJ whole genome shotgun (WGS) entry which is preliminary data.</text>
</comment>
<sequence length="17" mass="1879">MGTELCRPPPLPGKARR</sequence>
<protein>
    <submittedName>
        <fullName evidence="1">Uncharacterized protein</fullName>
    </submittedName>
</protein>
<keyword evidence="2" id="KW-1185">Reference proteome</keyword>
<evidence type="ECO:0000313" key="2">
    <source>
        <dbReference type="Proteomes" id="UP000237246"/>
    </source>
</evidence>
<dbReference type="EMBL" id="PPHD01028928">
    <property type="protein sequence ID" value="POI26405.1"/>
    <property type="molecule type" value="Genomic_DNA"/>
</dbReference>
<name>A0A2P4SQM0_BAMTH</name>
<reference evidence="1 2" key="1">
    <citation type="submission" date="2018-01" db="EMBL/GenBank/DDBJ databases">
        <title>Comparison of the Chinese Bamboo Partridge and Red Junglefowl genome sequences highlights the importance of demography in genome evolution.</title>
        <authorList>
            <person name="Tiley G.P."/>
            <person name="Kimball R.T."/>
            <person name="Braun E.L."/>
            <person name="Burleigh J.G."/>
        </authorList>
    </citation>
    <scope>NUCLEOTIDE SEQUENCE [LARGE SCALE GENOMIC DNA]</scope>
    <source>
        <strain evidence="1">RTK389</strain>
        <tissue evidence="1">Blood</tissue>
    </source>
</reference>
<accession>A0A2P4SQM0</accession>
<organism evidence="1 2">
    <name type="scientific">Bambusicola thoracicus</name>
    <name type="common">Chinese bamboo-partridge</name>
    <name type="synonym">Perdix thoracica</name>
    <dbReference type="NCBI Taxonomy" id="9083"/>
    <lineage>
        <taxon>Eukaryota</taxon>
        <taxon>Metazoa</taxon>
        <taxon>Chordata</taxon>
        <taxon>Craniata</taxon>
        <taxon>Vertebrata</taxon>
        <taxon>Euteleostomi</taxon>
        <taxon>Archelosauria</taxon>
        <taxon>Archosauria</taxon>
        <taxon>Dinosauria</taxon>
        <taxon>Saurischia</taxon>
        <taxon>Theropoda</taxon>
        <taxon>Coelurosauria</taxon>
        <taxon>Aves</taxon>
        <taxon>Neognathae</taxon>
        <taxon>Galloanserae</taxon>
        <taxon>Galliformes</taxon>
        <taxon>Phasianidae</taxon>
        <taxon>Perdicinae</taxon>
        <taxon>Bambusicola</taxon>
    </lineage>
</organism>
<dbReference type="AlphaFoldDB" id="A0A2P4SQM0"/>
<evidence type="ECO:0000313" key="1">
    <source>
        <dbReference type="EMBL" id="POI26405.1"/>
    </source>
</evidence>
<dbReference type="Proteomes" id="UP000237246">
    <property type="component" value="Unassembled WGS sequence"/>
</dbReference>